<dbReference type="AlphaFoldDB" id="A0A8T1VMF5"/>
<feature type="region of interest" description="Disordered" evidence="1">
    <location>
        <begin position="354"/>
        <end position="380"/>
    </location>
</feature>
<reference evidence="2" key="1">
    <citation type="submission" date="2021-02" db="EMBL/GenBank/DDBJ databases">
        <authorList>
            <person name="Palmer J.M."/>
        </authorList>
    </citation>
    <scope>NUCLEOTIDE SEQUENCE</scope>
    <source>
        <strain evidence="2">SCRP734</strain>
    </source>
</reference>
<dbReference type="OrthoDB" id="146752at2759"/>
<name>A0A8T1VMF5_9STRA</name>
<evidence type="ECO:0000313" key="2">
    <source>
        <dbReference type="EMBL" id="KAG7382106.1"/>
    </source>
</evidence>
<feature type="region of interest" description="Disordered" evidence="1">
    <location>
        <begin position="1"/>
        <end position="24"/>
    </location>
</feature>
<dbReference type="EMBL" id="JAGDFM010000220">
    <property type="protein sequence ID" value="KAG7382106.1"/>
    <property type="molecule type" value="Genomic_DNA"/>
</dbReference>
<proteinExistence type="predicted"/>
<feature type="compositionally biased region" description="Basic and acidic residues" evidence="1">
    <location>
        <begin position="70"/>
        <end position="79"/>
    </location>
</feature>
<sequence>MLTPDKNMSSAGGGSQGSPGLGPAGAVAHVFVATAGPEGNSSVSVEQPTVYVPVAAYPPTPTLTAPLQAMHRDDEESKPEAPTSRKSKISRSTEAEVAEHALRVAQQQVADLLVAMSARDNQERTRLQAYEQAMYSQAAEQEMNRSEQAADTEIARLQLRLYQIQEQQAQDLAASRQEVEVQVSRERVASHREVEAIARDAERLRVEAAAAAEAAVTRARQEEAQSKRELVCQLREAHVRQVIEMERREAQEAEIKALREQVAAASARHHHQERSSSPTSGGGVRAGAPQSMKRQQLRRSNGRNGDVSGTADRAGATARSSVGVSISVTPAAIPGSAPLMTPGAVTARHPSMNAALGGRSEEAPHPNAPAFPASVNPVGA</sequence>
<accession>A0A8T1VMF5</accession>
<gene>
    <name evidence="2" type="ORF">PHYPSEUDO_005320</name>
</gene>
<comment type="caution">
    <text evidence="2">The sequence shown here is derived from an EMBL/GenBank/DDBJ whole genome shotgun (WGS) entry which is preliminary data.</text>
</comment>
<keyword evidence="3" id="KW-1185">Reference proteome</keyword>
<feature type="region of interest" description="Disordered" evidence="1">
    <location>
        <begin position="260"/>
        <end position="322"/>
    </location>
</feature>
<dbReference type="Proteomes" id="UP000694044">
    <property type="component" value="Unassembled WGS sequence"/>
</dbReference>
<evidence type="ECO:0000313" key="3">
    <source>
        <dbReference type="Proteomes" id="UP000694044"/>
    </source>
</evidence>
<feature type="compositionally biased region" description="Gly residues" evidence="1">
    <location>
        <begin position="11"/>
        <end position="23"/>
    </location>
</feature>
<evidence type="ECO:0000256" key="1">
    <source>
        <dbReference type="SAM" id="MobiDB-lite"/>
    </source>
</evidence>
<protein>
    <submittedName>
        <fullName evidence="2">Uncharacterized protein</fullName>
    </submittedName>
</protein>
<feature type="region of interest" description="Disordered" evidence="1">
    <location>
        <begin position="70"/>
        <end position="92"/>
    </location>
</feature>
<organism evidence="2 3">
    <name type="scientific">Phytophthora pseudosyringae</name>
    <dbReference type="NCBI Taxonomy" id="221518"/>
    <lineage>
        <taxon>Eukaryota</taxon>
        <taxon>Sar</taxon>
        <taxon>Stramenopiles</taxon>
        <taxon>Oomycota</taxon>
        <taxon>Peronosporomycetes</taxon>
        <taxon>Peronosporales</taxon>
        <taxon>Peronosporaceae</taxon>
        <taxon>Phytophthora</taxon>
    </lineage>
</organism>